<gene>
    <name evidence="2" type="ORF">SAMN02194393_04590</name>
</gene>
<evidence type="ECO:0008006" key="4">
    <source>
        <dbReference type="Google" id="ProtNLM"/>
    </source>
</evidence>
<keyword evidence="1" id="KW-1133">Transmembrane helix</keyword>
<proteinExistence type="predicted"/>
<name>A0A1T5MG58_9FIRM</name>
<dbReference type="STRING" id="36842.SAMN02194393_04590"/>
<sequence>MKEIETTTITSDVRKDVQLFGVVELKHFLTIIPSMIIGVLVFGFLPGPILPRFLIFLLFFVGGVYIALTDMVYKHKVKKRRKKIIEDLDVENISEISAYDSPFMVFKDKTVGICIRAEAPPWESSSDNSKKFDLVITKTLLRQCSLNNFELTVFAENREDNSTLDTRYKELFNKGDPLYLLGEARNKCHEKIKKEHGRKTYYTVRLRQIEAKRSIKESIKDTRDMAYGVISELSKIGLMGFVISTNEIEKSVRKNLLPEGRIYKPVFMDQSFFERIIGAIDIIGRFIKLRKNKTEEKNEYTKDEIDLEDINPEDIQNL</sequence>
<evidence type="ECO:0000313" key="3">
    <source>
        <dbReference type="Proteomes" id="UP000190285"/>
    </source>
</evidence>
<keyword evidence="1" id="KW-0812">Transmembrane</keyword>
<dbReference type="Proteomes" id="UP000190285">
    <property type="component" value="Unassembled WGS sequence"/>
</dbReference>
<accession>A0A1T5MG58</accession>
<organism evidence="2 3">
    <name type="scientific">Maledivibacter halophilus</name>
    <dbReference type="NCBI Taxonomy" id="36842"/>
    <lineage>
        <taxon>Bacteria</taxon>
        <taxon>Bacillati</taxon>
        <taxon>Bacillota</taxon>
        <taxon>Clostridia</taxon>
        <taxon>Peptostreptococcales</taxon>
        <taxon>Caminicellaceae</taxon>
        <taxon>Maledivibacter</taxon>
    </lineage>
</organism>
<dbReference type="AlphaFoldDB" id="A0A1T5MG58"/>
<dbReference type="RefSeq" id="WP_079495001.1">
    <property type="nucleotide sequence ID" value="NZ_FUZT01000015.1"/>
</dbReference>
<feature type="transmembrane region" description="Helical" evidence="1">
    <location>
        <begin position="53"/>
        <end position="73"/>
    </location>
</feature>
<evidence type="ECO:0000256" key="1">
    <source>
        <dbReference type="SAM" id="Phobius"/>
    </source>
</evidence>
<keyword evidence="1" id="KW-0472">Membrane</keyword>
<keyword evidence="3" id="KW-1185">Reference proteome</keyword>
<reference evidence="2 3" key="1">
    <citation type="submission" date="2017-02" db="EMBL/GenBank/DDBJ databases">
        <authorList>
            <person name="Peterson S.W."/>
        </authorList>
    </citation>
    <scope>NUCLEOTIDE SEQUENCE [LARGE SCALE GENOMIC DNA]</scope>
    <source>
        <strain evidence="2 3">M1</strain>
    </source>
</reference>
<protein>
    <recommendedName>
        <fullName evidence="4">PrgI family protein</fullName>
    </recommendedName>
</protein>
<dbReference type="EMBL" id="FUZT01000015">
    <property type="protein sequence ID" value="SKC86888.1"/>
    <property type="molecule type" value="Genomic_DNA"/>
</dbReference>
<feature type="transmembrane region" description="Helical" evidence="1">
    <location>
        <begin position="28"/>
        <end position="47"/>
    </location>
</feature>
<evidence type="ECO:0000313" key="2">
    <source>
        <dbReference type="EMBL" id="SKC86888.1"/>
    </source>
</evidence>